<dbReference type="GeneID" id="31358506"/>
<dbReference type="PROSITE" id="PS50075">
    <property type="entry name" value="CARRIER"/>
    <property type="match status" value="1"/>
</dbReference>
<dbReference type="PANTHER" id="PTHR43272:SF91">
    <property type="entry name" value="CARRIER DOMAIN-CONTAINING PROTEIN"/>
    <property type="match status" value="1"/>
</dbReference>
<dbReference type="Gene3D" id="3.40.50.12780">
    <property type="entry name" value="N-terminal domain of ligase-like"/>
    <property type="match status" value="1"/>
</dbReference>
<dbReference type="GO" id="GO:0016020">
    <property type="term" value="C:membrane"/>
    <property type="evidence" value="ECO:0007669"/>
    <property type="project" value="TreeGrafter"/>
</dbReference>
<dbReference type="CDD" id="cd05235">
    <property type="entry name" value="SDR_e1"/>
    <property type="match status" value="1"/>
</dbReference>
<dbReference type="SUPFAM" id="SSF51735">
    <property type="entry name" value="NAD(P)-binding Rossmann-fold domains"/>
    <property type="match status" value="1"/>
</dbReference>
<dbReference type="Pfam" id="PF00550">
    <property type="entry name" value="PP-binding"/>
    <property type="match status" value="1"/>
</dbReference>
<dbReference type="Pfam" id="PF00501">
    <property type="entry name" value="AMP-binding"/>
    <property type="match status" value="1"/>
</dbReference>
<sequence>MPSNHSSKSKIDISESSPSSPTLNHDRTKSQRLIDIKYSTYSTFKNVFKEYRNRDCFGWREKVEVSEEYPFGLGQYQWITYEEFQKSSEYFGNALAHLIPSRSFVGVCANNCIEWYYADFGCLWYGMRVVPYHHQINCESMLEMLTNSETSCMIISKVAFAGLVDIITKSKYRKIKLIIHIEDDFDEETRLRLPPTIQFRLFSNMMETGRRITKLKHNPIKKDEILSLIYSSGSTGLPKGVITSDRDYNQYVYSTNNEYPHVAISYTTLAHVQRRSDHKVLYCGGRIGLFSGNMETLFDDLRLLRPHSFWAVPRIWNIIHAQYQHEITQYQSAAPSSSSISRNQAELVIGERFKLILGDRIQMVMTGSAPTSPAVMEFIKRTWAPAPVLTLYGCTEALVISVNDNVLERVDYKIVPVEEFGYSPDDQPYPRGELHVKVDLNTGYYRNDQANNQAFQDGWYKTGDIIEQYAPRKIRVIDRKKNAFKLANGEFVAPEKIENMFYASEIIEHIFIYGYIDKTFLTAIVVPKEHILHKHKLTIDSSKEEVEENLPIRNEIMNELERISKLKSLANYEIPKMITIDNNKWTIESGMITGSGKFCRSIIYNHYVNDFMRMNDTIESIQTGLRSQTTEEKSDYIETYLRLVLGLDSSSESIDLSKLSFTQMGGDSVGAVRLSSLLKEKANIDISPQFILNKNNNMNDISNIVKSGSSSSVNQVSIDWSKEMELDSDITAVGKSAKPIKSVGNNVFLTGATGFLGAFLLFDLLANRGATIGNVYCLVRGQSVEAAKSRLLQKLCETYRLVLSSEMIDRIIVVIGDLEAERLGIANDQYNQLVENVDLIIHNGAYVHLLNPYPNMKGTNVGGTAEVLRLASAVGQQHSISVAHISTIGCFSERNKVITEFDKPNVDHLDKMFGYTQSKLVAEQLVTSAHRTRNIQAIILRPGTIYASSETGIDNEHDFVRLVFRSILHLGSYPKLNNQNGGSLLNLSPVDWVASSVTNLSLNQQQQHQQQQQESENIPIYHLINQHNISLSEFCKVVNDKVTPLLELEFDEWKSRLLSQPTNPLHSMSLVFNKEYPVFSSYGFSNPLTLQKLIDCGMNACPYVSKKLIIKNIRYLQQLKN</sequence>
<evidence type="ECO:0000256" key="1">
    <source>
        <dbReference type="ARBA" id="ARBA00022450"/>
    </source>
</evidence>
<dbReference type="EMBL" id="ADBJ01000010">
    <property type="protein sequence ID" value="EFA83913.1"/>
    <property type="molecule type" value="Genomic_DNA"/>
</dbReference>
<dbReference type="Proteomes" id="UP000001396">
    <property type="component" value="Unassembled WGS sequence"/>
</dbReference>
<dbReference type="OMA" id="YYKRPET"/>
<dbReference type="PROSITE" id="PS00012">
    <property type="entry name" value="PHOSPHOPANTETHEINE"/>
    <property type="match status" value="1"/>
</dbReference>
<name>D3B3L5_HETP5</name>
<evidence type="ECO:0000256" key="3">
    <source>
        <dbReference type="SAM" id="MobiDB-lite"/>
    </source>
</evidence>
<dbReference type="GO" id="GO:0004467">
    <property type="term" value="F:long-chain fatty acid-CoA ligase activity"/>
    <property type="evidence" value="ECO:0007669"/>
    <property type="project" value="TreeGrafter"/>
</dbReference>
<dbReference type="InterPro" id="IPR042099">
    <property type="entry name" value="ANL_N_sf"/>
</dbReference>
<proteinExistence type="predicted"/>
<accession>D3B3L5</accession>
<dbReference type="Pfam" id="PF07993">
    <property type="entry name" value="NAD_binding_4"/>
    <property type="match status" value="1"/>
</dbReference>
<comment type="caution">
    <text evidence="5">The sequence shown here is derived from an EMBL/GenBank/DDBJ whole genome shotgun (WGS) entry which is preliminary data.</text>
</comment>
<gene>
    <name evidence="5" type="ORF">PPL_02983</name>
</gene>
<dbReference type="PANTHER" id="PTHR43272">
    <property type="entry name" value="LONG-CHAIN-FATTY-ACID--COA LIGASE"/>
    <property type="match status" value="1"/>
</dbReference>
<evidence type="ECO:0000259" key="4">
    <source>
        <dbReference type="PROSITE" id="PS50075"/>
    </source>
</evidence>
<dbReference type="InterPro" id="IPR010080">
    <property type="entry name" value="Thioester_reductase-like_dom"/>
</dbReference>
<dbReference type="InterPro" id="IPR013120">
    <property type="entry name" value="FAR_NAD-bd"/>
</dbReference>
<evidence type="ECO:0000313" key="6">
    <source>
        <dbReference type="Proteomes" id="UP000001396"/>
    </source>
</evidence>
<dbReference type="InParanoid" id="D3B3L5"/>
<keyword evidence="1" id="KW-0596">Phosphopantetheine</keyword>
<keyword evidence="6" id="KW-1185">Reference proteome</keyword>
<dbReference type="NCBIfam" id="TIGR01746">
    <property type="entry name" value="Thioester-redct"/>
    <property type="match status" value="1"/>
</dbReference>
<dbReference type="Gene3D" id="3.40.50.720">
    <property type="entry name" value="NAD(P)-binding Rossmann-like Domain"/>
    <property type="match status" value="1"/>
</dbReference>
<organism evidence="5 6">
    <name type="scientific">Heterostelium pallidum (strain ATCC 26659 / Pp 5 / PN500)</name>
    <name type="common">Cellular slime mold</name>
    <name type="synonym">Polysphondylium pallidum</name>
    <dbReference type="NCBI Taxonomy" id="670386"/>
    <lineage>
        <taxon>Eukaryota</taxon>
        <taxon>Amoebozoa</taxon>
        <taxon>Evosea</taxon>
        <taxon>Eumycetozoa</taxon>
        <taxon>Dictyostelia</taxon>
        <taxon>Acytosteliales</taxon>
        <taxon>Acytosteliaceae</taxon>
        <taxon>Heterostelium</taxon>
    </lineage>
</organism>
<dbReference type="AlphaFoldDB" id="D3B3L5"/>
<dbReference type="InterPro" id="IPR036736">
    <property type="entry name" value="ACP-like_sf"/>
</dbReference>
<dbReference type="SUPFAM" id="SSF47336">
    <property type="entry name" value="ACP-like"/>
    <property type="match status" value="1"/>
</dbReference>
<evidence type="ECO:0000313" key="5">
    <source>
        <dbReference type="EMBL" id="EFA83913.1"/>
    </source>
</evidence>
<protein>
    <recommendedName>
        <fullName evidence="4">Carrier domain-containing protein</fullName>
    </recommendedName>
</protein>
<dbReference type="PROSITE" id="PS00455">
    <property type="entry name" value="AMP_BINDING"/>
    <property type="match status" value="1"/>
</dbReference>
<dbReference type="InterPro" id="IPR020845">
    <property type="entry name" value="AMP-binding_CS"/>
</dbReference>
<keyword evidence="2" id="KW-0597">Phosphoprotein</keyword>
<dbReference type="InterPro" id="IPR036291">
    <property type="entry name" value="NAD(P)-bd_dom_sf"/>
</dbReference>
<dbReference type="InterPro" id="IPR000873">
    <property type="entry name" value="AMP-dep_synth/lig_dom"/>
</dbReference>
<dbReference type="InterPro" id="IPR006162">
    <property type="entry name" value="Ppantetheine_attach_site"/>
</dbReference>
<dbReference type="STRING" id="670386.D3B3L5"/>
<dbReference type="SUPFAM" id="SSF56801">
    <property type="entry name" value="Acetyl-CoA synthetase-like"/>
    <property type="match status" value="1"/>
</dbReference>
<evidence type="ECO:0000256" key="2">
    <source>
        <dbReference type="ARBA" id="ARBA00022553"/>
    </source>
</evidence>
<reference evidence="5 6" key="1">
    <citation type="journal article" date="2011" name="Genome Res.">
        <title>Phylogeny-wide analysis of social amoeba genomes highlights ancient origins for complex intercellular communication.</title>
        <authorList>
            <person name="Heidel A.J."/>
            <person name="Lawal H.M."/>
            <person name="Felder M."/>
            <person name="Schilde C."/>
            <person name="Helps N.R."/>
            <person name="Tunggal B."/>
            <person name="Rivero F."/>
            <person name="John U."/>
            <person name="Schleicher M."/>
            <person name="Eichinger L."/>
            <person name="Platzer M."/>
            <person name="Noegel A.A."/>
            <person name="Schaap P."/>
            <person name="Gloeckner G."/>
        </authorList>
    </citation>
    <scope>NUCLEOTIDE SEQUENCE [LARGE SCALE GENOMIC DNA]</scope>
    <source>
        <strain evidence="6">ATCC 26659 / Pp 5 / PN500</strain>
    </source>
</reference>
<dbReference type="InterPro" id="IPR009081">
    <property type="entry name" value="PP-bd_ACP"/>
</dbReference>
<feature type="region of interest" description="Disordered" evidence="3">
    <location>
        <begin position="1"/>
        <end position="27"/>
    </location>
</feature>
<dbReference type="GO" id="GO:0005783">
    <property type="term" value="C:endoplasmic reticulum"/>
    <property type="evidence" value="ECO:0007669"/>
    <property type="project" value="TreeGrafter"/>
</dbReference>
<dbReference type="RefSeq" id="XP_020436030.1">
    <property type="nucleotide sequence ID" value="XM_020573958.1"/>
</dbReference>
<feature type="domain" description="Carrier" evidence="4">
    <location>
        <begin position="631"/>
        <end position="709"/>
    </location>
</feature>